<evidence type="ECO:0000313" key="1">
    <source>
        <dbReference type="EMBL" id="WIY27517.1"/>
    </source>
</evidence>
<dbReference type="AlphaFoldDB" id="A0A9Y2L508"/>
<accession>A0A9Y2L508</accession>
<keyword evidence="2" id="KW-1185">Reference proteome</keyword>
<protein>
    <submittedName>
        <fullName evidence="1">Uncharacterized protein</fullName>
    </submittedName>
</protein>
<proteinExistence type="predicted"/>
<dbReference type="RefSeq" id="WP_270920478.1">
    <property type="nucleotide sequence ID" value="NZ_CP127247.1"/>
</dbReference>
<dbReference type="KEGG" id="ppso:QPJ95_11735"/>
<gene>
    <name evidence="1" type="ORF">QPJ95_11735</name>
</gene>
<reference evidence="1 2" key="1">
    <citation type="submission" date="2023-06" db="EMBL/GenBank/DDBJ databases">
        <title>Parasedimentitalea psychrophila sp. nov., a psychrophilic bacterium isolated from deep-sea sediment.</title>
        <authorList>
            <person name="Li A."/>
        </authorList>
    </citation>
    <scope>NUCLEOTIDE SEQUENCE [LARGE SCALE GENOMIC DNA]</scope>
    <source>
        <strain evidence="1 2">QS115</strain>
    </source>
</reference>
<evidence type="ECO:0000313" key="2">
    <source>
        <dbReference type="Proteomes" id="UP001238334"/>
    </source>
</evidence>
<dbReference type="Proteomes" id="UP001238334">
    <property type="component" value="Chromosome"/>
</dbReference>
<organism evidence="1 2">
    <name type="scientific">Parasedimentitalea psychrophila</name>
    <dbReference type="NCBI Taxonomy" id="2997337"/>
    <lineage>
        <taxon>Bacteria</taxon>
        <taxon>Pseudomonadati</taxon>
        <taxon>Pseudomonadota</taxon>
        <taxon>Alphaproteobacteria</taxon>
        <taxon>Rhodobacterales</taxon>
        <taxon>Paracoccaceae</taxon>
        <taxon>Parasedimentitalea</taxon>
    </lineage>
</organism>
<sequence length="194" mass="21931">MEAIEQAAGEKRVQDVLIAPLLALGLARPSMLRQAGFETMLKELRQMLAYMSADNLVRLREEVECRPGGKEGDRFPIALKILKWARKIQQPEVGPSPLMINIFRDDLGQEALAKGWAPELLINIRGARKWPGPFTISKIKFSADDAMRRLPDIEMRLARGDVISKEDLEWRSQRRVAIQRCQDIADQTQARGAA</sequence>
<name>A0A9Y2L508_9RHOB</name>
<dbReference type="EMBL" id="CP127247">
    <property type="protein sequence ID" value="WIY27517.1"/>
    <property type="molecule type" value="Genomic_DNA"/>
</dbReference>